<dbReference type="EMBL" id="ML220121">
    <property type="protein sequence ID" value="TGZ80985.1"/>
    <property type="molecule type" value="Genomic_DNA"/>
</dbReference>
<dbReference type="AlphaFoldDB" id="A0A4V3SIQ9"/>
<accession>A0A4V3SIQ9</accession>
<organism evidence="2 3">
    <name type="scientific">Ascodesmis nigricans</name>
    <dbReference type="NCBI Taxonomy" id="341454"/>
    <lineage>
        <taxon>Eukaryota</taxon>
        <taxon>Fungi</taxon>
        <taxon>Dikarya</taxon>
        <taxon>Ascomycota</taxon>
        <taxon>Pezizomycotina</taxon>
        <taxon>Pezizomycetes</taxon>
        <taxon>Pezizales</taxon>
        <taxon>Ascodesmidaceae</taxon>
        <taxon>Ascodesmis</taxon>
    </lineage>
</organism>
<evidence type="ECO:0000313" key="2">
    <source>
        <dbReference type="EMBL" id="TGZ80985.1"/>
    </source>
</evidence>
<keyword evidence="3" id="KW-1185">Reference proteome</keyword>
<feature type="compositionally biased region" description="Basic and acidic residues" evidence="1">
    <location>
        <begin position="91"/>
        <end position="107"/>
    </location>
</feature>
<protein>
    <submittedName>
        <fullName evidence="2">Uncharacterized protein</fullName>
    </submittedName>
</protein>
<feature type="non-terminal residue" evidence="2">
    <location>
        <position position="107"/>
    </location>
</feature>
<dbReference type="InParanoid" id="A0A4V3SIQ9"/>
<evidence type="ECO:0000256" key="1">
    <source>
        <dbReference type="SAM" id="MobiDB-lite"/>
    </source>
</evidence>
<proteinExistence type="predicted"/>
<feature type="region of interest" description="Disordered" evidence="1">
    <location>
        <begin position="75"/>
        <end position="107"/>
    </location>
</feature>
<evidence type="ECO:0000313" key="3">
    <source>
        <dbReference type="Proteomes" id="UP000298138"/>
    </source>
</evidence>
<name>A0A4V3SIQ9_9PEZI</name>
<gene>
    <name evidence="2" type="ORF">EX30DRAFT_340965</name>
</gene>
<reference evidence="2 3" key="1">
    <citation type="submission" date="2019-04" db="EMBL/GenBank/DDBJ databases">
        <title>Comparative genomics and transcriptomics to analyze fruiting body development in filamentous ascomycetes.</title>
        <authorList>
            <consortium name="DOE Joint Genome Institute"/>
            <person name="Lutkenhaus R."/>
            <person name="Traeger S."/>
            <person name="Breuer J."/>
            <person name="Kuo A."/>
            <person name="Lipzen A."/>
            <person name="Pangilinan J."/>
            <person name="Dilworth D."/>
            <person name="Sandor L."/>
            <person name="Poggeler S."/>
            <person name="Barry K."/>
            <person name="Grigoriev I.V."/>
            <person name="Nowrousian M."/>
        </authorList>
    </citation>
    <scope>NUCLEOTIDE SEQUENCE [LARGE SCALE GENOMIC DNA]</scope>
    <source>
        <strain evidence="2 3">CBS 389.68</strain>
    </source>
</reference>
<sequence length="107" mass="11489">MADENDLGIGFGFGFGHIGFTFTFLLDRVSGYLPYASPLHLPPLTPASITLARTGRPSSTGRLWTTADGCNGLSTNDLRELGRGSGTTRCDSTRLDSIESKQPPRLD</sequence>
<dbReference type="Proteomes" id="UP000298138">
    <property type="component" value="Unassembled WGS sequence"/>
</dbReference>